<dbReference type="Gene3D" id="1.10.150.130">
    <property type="match status" value="1"/>
</dbReference>
<dbReference type="PROSITE" id="PS51900">
    <property type="entry name" value="CB"/>
    <property type="match status" value="1"/>
</dbReference>
<name>A0A4D7ALT3_9FIRM</name>
<gene>
    <name evidence="9" type="ORF">EIO64_03605</name>
</gene>
<keyword evidence="5" id="KW-0233">DNA recombination</keyword>
<comment type="function">
    <text evidence="1">Site-specific tyrosine recombinase, which acts by catalyzing the cutting and rejoining of the recombining DNA molecules.</text>
</comment>
<dbReference type="InterPro" id="IPR002104">
    <property type="entry name" value="Integrase_catalytic"/>
</dbReference>
<dbReference type="Proteomes" id="UP000298642">
    <property type="component" value="Chromosome"/>
</dbReference>
<keyword evidence="4 6" id="KW-0238">DNA-binding</keyword>
<dbReference type="GO" id="GO:0006310">
    <property type="term" value="P:DNA recombination"/>
    <property type="evidence" value="ECO:0007669"/>
    <property type="project" value="UniProtKB-KW"/>
</dbReference>
<dbReference type="InterPro" id="IPR050808">
    <property type="entry name" value="Phage_Integrase"/>
</dbReference>
<feature type="domain" description="Tyr recombinase" evidence="7">
    <location>
        <begin position="183"/>
        <end position="398"/>
    </location>
</feature>
<dbReference type="InterPro" id="IPR044068">
    <property type="entry name" value="CB"/>
</dbReference>
<dbReference type="Pfam" id="PF14657">
    <property type="entry name" value="Arm-DNA-bind_4"/>
    <property type="match status" value="1"/>
</dbReference>
<dbReference type="Gene3D" id="1.10.443.10">
    <property type="entry name" value="Intergrase catalytic core"/>
    <property type="match status" value="1"/>
</dbReference>
<dbReference type="PROSITE" id="PS51898">
    <property type="entry name" value="TYR_RECOMBINASE"/>
    <property type="match status" value="1"/>
</dbReference>
<evidence type="ECO:0000256" key="4">
    <source>
        <dbReference type="ARBA" id="ARBA00023125"/>
    </source>
</evidence>
<evidence type="ECO:0000256" key="2">
    <source>
        <dbReference type="ARBA" id="ARBA00008857"/>
    </source>
</evidence>
<evidence type="ECO:0000313" key="10">
    <source>
        <dbReference type="Proteomes" id="UP000298642"/>
    </source>
</evidence>
<evidence type="ECO:0000256" key="1">
    <source>
        <dbReference type="ARBA" id="ARBA00003283"/>
    </source>
</evidence>
<keyword evidence="3" id="KW-0229">DNA integration</keyword>
<dbReference type="GO" id="GO:0015074">
    <property type="term" value="P:DNA integration"/>
    <property type="evidence" value="ECO:0007669"/>
    <property type="project" value="UniProtKB-KW"/>
</dbReference>
<dbReference type="PANTHER" id="PTHR30629:SF2">
    <property type="entry name" value="PROPHAGE INTEGRASE INTS-RELATED"/>
    <property type="match status" value="1"/>
</dbReference>
<organism evidence="9 10">
    <name type="scientific">Dysosmobacter welbionis</name>
    <dbReference type="NCBI Taxonomy" id="2093857"/>
    <lineage>
        <taxon>Bacteria</taxon>
        <taxon>Bacillati</taxon>
        <taxon>Bacillota</taxon>
        <taxon>Clostridia</taxon>
        <taxon>Eubacteriales</taxon>
        <taxon>Oscillospiraceae</taxon>
        <taxon>Dysosmobacter</taxon>
    </lineage>
</organism>
<dbReference type="InterPro" id="IPR004107">
    <property type="entry name" value="Integrase_SAM-like_N"/>
</dbReference>
<evidence type="ECO:0000256" key="6">
    <source>
        <dbReference type="PROSITE-ProRule" id="PRU01248"/>
    </source>
</evidence>
<dbReference type="InterPro" id="IPR028259">
    <property type="entry name" value="AP2-like_int_N"/>
</dbReference>
<protein>
    <submittedName>
        <fullName evidence="9">Tyrosine-type recombinase/integrase</fullName>
    </submittedName>
</protein>
<evidence type="ECO:0000256" key="3">
    <source>
        <dbReference type="ARBA" id="ARBA00022908"/>
    </source>
</evidence>
<dbReference type="EMBL" id="CP034413">
    <property type="protein sequence ID" value="QCI58428.1"/>
    <property type="molecule type" value="Genomic_DNA"/>
</dbReference>
<dbReference type="KEGG" id="obj:EIO64_03605"/>
<dbReference type="Pfam" id="PF14659">
    <property type="entry name" value="Phage_int_SAM_3"/>
    <property type="match status" value="1"/>
</dbReference>
<accession>A0A4D7ALT3</accession>
<dbReference type="SUPFAM" id="SSF56349">
    <property type="entry name" value="DNA breaking-rejoining enzymes"/>
    <property type="match status" value="1"/>
</dbReference>
<sequence length="410" mass="45892">MAITERTVQNKRNSVGELTGKPGIVYDVNIKHKVNGQQKTHSKKGFATKKEALQYEAAMKNKLSNPSYVAPTAAQRKMTVEEYLEEWVERHGNANLRPSTKASYRSHIRNHVIPYIGSVPLGQVTPAMLDDMFRQLYEKGLSHSSVKYAHRVVGVAFEHARKYHYIENNPARDVITKFGKQGKTPDPYTTEQMSTLFANVAGSKWELIVVLGGLYGLRLSEILGLRWRNIDLESKTFAVVEQLPFGIPAGTVTIDEMAPVKSSDRVLPITDLTLPYFQRQLALQAEQRTLLTGAGQACYDNDLVIAKPNGAPERRERVSSNFGQLLRHTGMPHMRFHDLRHSAATNMHQLTGDFYTVGMILGHSLKGIGIQLGISNNLESVTAQYVDVRLDRKQVVLDTYHRAVLSGTNV</sequence>
<reference evidence="10" key="1">
    <citation type="submission" date="2018-12" db="EMBL/GenBank/DDBJ databases">
        <title>Dusodibacter welbiota gen. nov., sp. nov., isolated from human faeces and emended description of the Oscillibacter genus.</title>
        <authorList>
            <person name="Le Roy T."/>
            <person name="Van der Smissen P."/>
            <person name="Delzenne N."/>
            <person name="Muccioli G."/>
            <person name="Collet J.F."/>
            <person name="Cani P.D."/>
        </authorList>
    </citation>
    <scope>NUCLEOTIDE SEQUENCE [LARGE SCALE GENOMIC DNA]</scope>
    <source>
        <strain evidence="10">J115</strain>
    </source>
</reference>
<dbReference type="GO" id="GO:0003677">
    <property type="term" value="F:DNA binding"/>
    <property type="evidence" value="ECO:0007669"/>
    <property type="project" value="UniProtKB-UniRule"/>
</dbReference>
<dbReference type="GeneID" id="89523258"/>
<dbReference type="InterPro" id="IPR010998">
    <property type="entry name" value="Integrase_recombinase_N"/>
</dbReference>
<evidence type="ECO:0000259" key="7">
    <source>
        <dbReference type="PROSITE" id="PS51898"/>
    </source>
</evidence>
<comment type="similarity">
    <text evidence="2">Belongs to the 'phage' integrase family.</text>
</comment>
<dbReference type="InterPro" id="IPR013762">
    <property type="entry name" value="Integrase-like_cat_sf"/>
</dbReference>
<feature type="domain" description="Core-binding (CB)" evidence="8">
    <location>
        <begin position="78"/>
        <end position="161"/>
    </location>
</feature>
<dbReference type="RefSeq" id="WP_119311369.1">
    <property type="nucleotide sequence ID" value="NZ_CP034413.3"/>
</dbReference>
<dbReference type="InterPro" id="IPR011010">
    <property type="entry name" value="DNA_brk_join_enz"/>
</dbReference>
<dbReference type="AlphaFoldDB" id="A0A4D7ALT3"/>
<evidence type="ECO:0000259" key="8">
    <source>
        <dbReference type="PROSITE" id="PS51900"/>
    </source>
</evidence>
<keyword evidence="10" id="KW-1185">Reference proteome</keyword>
<dbReference type="PANTHER" id="PTHR30629">
    <property type="entry name" value="PROPHAGE INTEGRASE"/>
    <property type="match status" value="1"/>
</dbReference>
<proteinExistence type="inferred from homology"/>
<dbReference type="Pfam" id="PF00589">
    <property type="entry name" value="Phage_integrase"/>
    <property type="match status" value="1"/>
</dbReference>
<evidence type="ECO:0000313" key="9">
    <source>
        <dbReference type="EMBL" id="QCI58428.1"/>
    </source>
</evidence>
<evidence type="ECO:0000256" key="5">
    <source>
        <dbReference type="ARBA" id="ARBA00023172"/>
    </source>
</evidence>